<sequence length="187" mass="20247">MPRGDVPLLLGDDDPLAFGADSLTMSIDALRPDNHTDDHVVDAHPRSGGSRVSSTRRAAAALRAGIAARPVLKQLYQFILAILGFATVAVGLILVPLPGPGWVVVFGGLSLLSTRFLWARRLRERLLLILQHVAHRYTRLSWLWRSALSLLGGLCSLAGVWACVAVLGIPAWVPQSWSPTLHTVPGW</sequence>
<dbReference type="RefSeq" id="WP_012087633.1">
    <property type="nucleotide sequence ID" value="NC_009664.2"/>
</dbReference>
<evidence type="ECO:0000313" key="2">
    <source>
        <dbReference type="EMBL" id="ABS04133.1"/>
    </source>
</evidence>
<dbReference type="InterPro" id="IPR019099">
    <property type="entry name" value="Uncharacterised_PGPGW_TM"/>
</dbReference>
<proteinExistence type="predicted"/>
<keyword evidence="1" id="KW-1133">Transmembrane helix</keyword>
<dbReference type="KEGG" id="kra:Krad_2661"/>
<dbReference type="STRING" id="266940.Krad_2661"/>
<dbReference type="Pfam" id="PF09656">
    <property type="entry name" value="PGPGW"/>
    <property type="match status" value="1"/>
</dbReference>
<evidence type="ECO:0000313" key="3">
    <source>
        <dbReference type="Proteomes" id="UP000001116"/>
    </source>
</evidence>
<dbReference type="HOGENOM" id="CLU_1445892_0_0_11"/>
<name>A6WBE4_KINRD</name>
<keyword evidence="3" id="KW-1185">Reference proteome</keyword>
<organism evidence="2 3">
    <name type="scientific">Kineococcus radiotolerans (strain ATCC BAA-149 / DSM 14245 / SRS30216)</name>
    <dbReference type="NCBI Taxonomy" id="266940"/>
    <lineage>
        <taxon>Bacteria</taxon>
        <taxon>Bacillati</taxon>
        <taxon>Actinomycetota</taxon>
        <taxon>Actinomycetes</taxon>
        <taxon>Kineosporiales</taxon>
        <taxon>Kineosporiaceae</taxon>
        <taxon>Kineococcus</taxon>
    </lineage>
</organism>
<feature type="transmembrane region" description="Helical" evidence="1">
    <location>
        <begin position="101"/>
        <end position="118"/>
    </location>
</feature>
<feature type="transmembrane region" description="Helical" evidence="1">
    <location>
        <begin position="147"/>
        <end position="173"/>
    </location>
</feature>
<accession>A6WBE4</accession>
<evidence type="ECO:0008006" key="4">
    <source>
        <dbReference type="Google" id="ProtNLM"/>
    </source>
</evidence>
<keyword evidence="1" id="KW-0472">Membrane</keyword>
<protein>
    <recommendedName>
        <fullName evidence="4">Transmembrane protein (PGPGW)</fullName>
    </recommendedName>
</protein>
<reference evidence="3" key="1">
    <citation type="journal article" date="2008" name="PLoS ONE">
        <title>Survival in nuclear waste, extreme resistance, and potential applications gleaned from the genome sequence of Kineococcus radiotolerans SRS30216.</title>
        <authorList>
            <person name="Bagwell C.E."/>
            <person name="Bhat S."/>
            <person name="Hawkins G.M."/>
            <person name="Smith B.W."/>
            <person name="Biswas T."/>
            <person name="Hoover T.R."/>
            <person name="Saunders E."/>
            <person name="Han C.S."/>
            <person name="Tsodikov O.V."/>
            <person name="Shimkets L.J."/>
        </authorList>
    </citation>
    <scope>NUCLEOTIDE SEQUENCE [LARGE SCALE GENOMIC DNA]</scope>
    <source>
        <strain evidence="3">ATCC BAA-149 / DSM 14245 / SRS30216</strain>
    </source>
</reference>
<dbReference type="EMBL" id="CP000750">
    <property type="protein sequence ID" value="ABS04133.1"/>
    <property type="molecule type" value="Genomic_DNA"/>
</dbReference>
<dbReference type="Proteomes" id="UP000001116">
    <property type="component" value="Chromosome"/>
</dbReference>
<dbReference type="AlphaFoldDB" id="A6WBE4"/>
<gene>
    <name evidence="2" type="ordered locus">Krad_2661</name>
</gene>
<feature type="transmembrane region" description="Helical" evidence="1">
    <location>
        <begin position="75"/>
        <end position="95"/>
    </location>
</feature>
<keyword evidence="1" id="KW-0812">Transmembrane</keyword>
<evidence type="ECO:0000256" key="1">
    <source>
        <dbReference type="SAM" id="Phobius"/>
    </source>
</evidence>